<keyword evidence="2 5" id="KW-0812">Transmembrane</keyword>
<evidence type="ECO:0000313" key="7">
    <source>
        <dbReference type="EMBL" id="KAK3330324.1"/>
    </source>
</evidence>
<comment type="subcellular location">
    <subcellularLocation>
        <location evidence="1">Membrane</location>
        <topology evidence="1">Multi-pass membrane protein</topology>
    </subcellularLocation>
</comment>
<reference evidence="7" key="1">
    <citation type="journal article" date="2023" name="Mol. Phylogenet. Evol.">
        <title>Genome-scale phylogeny and comparative genomics of the fungal order Sordariales.</title>
        <authorList>
            <person name="Hensen N."/>
            <person name="Bonometti L."/>
            <person name="Westerberg I."/>
            <person name="Brannstrom I.O."/>
            <person name="Guillou S."/>
            <person name="Cros-Aarteil S."/>
            <person name="Calhoun S."/>
            <person name="Haridas S."/>
            <person name="Kuo A."/>
            <person name="Mondo S."/>
            <person name="Pangilinan J."/>
            <person name="Riley R."/>
            <person name="LaButti K."/>
            <person name="Andreopoulos B."/>
            <person name="Lipzen A."/>
            <person name="Chen C."/>
            <person name="Yan M."/>
            <person name="Daum C."/>
            <person name="Ng V."/>
            <person name="Clum A."/>
            <person name="Steindorff A."/>
            <person name="Ohm R.A."/>
            <person name="Martin F."/>
            <person name="Silar P."/>
            <person name="Natvig D.O."/>
            <person name="Lalanne C."/>
            <person name="Gautier V."/>
            <person name="Ament-Velasquez S.L."/>
            <person name="Kruys A."/>
            <person name="Hutchinson M.I."/>
            <person name="Powell A.J."/>
            <person name="Barry K."/>
            <person name="Miller A.N."/>
            <person name="Grigoriev I.V."/>
            <person name="Debuchy R."/>
            <person name="Gladieux P."/>
            <person name="Hiltunen Thoren M."/>
            <person name="Johannesson H."/>
        </authorList>
    </citation>
    <scope>NUCLEOTIDE SEQUENCE</scope>
    <source>
        <strain evidence="7">CBS 118394</strain>
    </source>
</reference>
<feature type="transmembrane region" description="Helical" evidence="5">
    <location>
        <begin position="150"/>
        <end position="170"/>
    </location>
</feature>
<proteinExistence type="predicted"/>
<feature type="transmembrane region" description="Helical" evidence="5">
    <location>
        <begin position="93"/>
        <end position="113"/>
    </location>
</feature>
<feature type="transmembrane region" description="Helical" evidence="5">
    <location>
        <begin position="125"/>
        <end position="144"/>
    </location>
</feature>
<feature type="domain" description="Major facilitator superfamily (MFS) profile" evidence="6">
    <location>
        <begin position="55"/>
        <end position="574"/>
    </location>
</feature>
<accession>A0AAE0IS69</accession>
<evidence type="ECO:0000256" key="5">
    <source>
        <dbReference type="SAM" id="Phobius"/>
    </source>
</evidence>
<sequence>MPTSMSIAPDLYPDPERRVNRGFLGFDSSALSPRDSQDRRQLRYELDLNSWNLRIWGVAASGFLTDSYNLFATNVILATISFVYFPHQRWCGLVINLFTLFGSVCGQLLFGYLADRYGRTRLYGIELVLVIVSTVGVATASTGYDDMSFLALFTWWRFVMGVGIGAEYPLSAIITSEWSSTSSRATMLSSVFLMQPVGQALAQLVGLWVLLGRDAAHDLQGMQCGIDELHQEECKKIIDGIWRIVIGSGAVPALLAIIFRFFLYDCGLYTLEVKSKPGNAFRDTQRVYGQPVAADGIDVSSPTAAPMYSPHPMPVQFSLQDLTNYFIRDKNWYYLLGTTMTWFLLDISFYGFSLDNRGTLAGLWATDEKLSLGPHLECWTSQLDGGKSLVPQWVETGLPTWQTDATHPCNTIYQTLLEQSKQYLLSVSIASIAGSASFIFAANRIPRRQWLTSSFLILMTLFIITGSVYYGVAHTRGAPATVVLVAICHFMFNFGANTLTFIIPAEIFPTCYRCTCHGISAAAGKIGSIIAVLIVYGINTGYNSPMRQGLIFLLFATFMALGAIYSWAYLPDIQRVVADVDNGTPHRRLETKNLEELGEGHERGRLEGQTITIRDKWTAGRQKWRRRRLRNSTSEGASGQG</sequence>
<feature type="transmembrane region" description="Helical" evidence="5">
    <location>
        <begin position="478"/>
        <end position="503"/>
    </location>
</feature>
<gene>
    <name evidence="7" type="ORF">B0H66DRAFT_57191</name>
</gene>
<dbReference type="AlphaFoldDB" id="A0AAE0IS69"/>
<dbReference type="EMBL" id="JAUEDM010000001">
    <property type="protein sequence ID" value="KAK3330324.1"/>
    <property type="molecule type" value="Genomic_DNA"/>
</dbReference>
<evidence type="ECO:0000313" key="8">
    <source>
        <dbReference type="Proteomes" id="UP001283341"/>
    </source>
</evidence>
<evidence type="ECO:0000256" key="2">
    <source>
        <dbReference type="ARBA" id="ARBA00022692"/>
    </source>
</evidence>
<feature type="transmembrane region" description="Helical" evidence="5">
    <location>
        <begin position="332"/>
        <end position="352"/>
    </location>
</feature>
<reference evidence="7" key="2">
    <citation type="submission" date="2023-06" db="EMBL/GenBank/DDBJ databases">
        <authorList>
            <consortium name="Lawrence Berkeley National Laboratory"/>
            <person name="Haridas S."/>
            <person name="Hensen N."/>
            <person name="Bonometti L."/>
            <person name="Westerberg I."/>
            <person name="Brannstrom I.O."/>
            <person name="Guillou S."/>
            <person name="Cros-Aarteil S."/>
            <person name="Calhoun S."/>
            <person name="Kuo A."/>
            <person name="Mondo S."/>
            <person name="Pangilinan J."/>
            <person name="Riley R."/>
            <person name="Labutti K."/>
            <person name="Andreopoulos B."/>
            <person name="Lipzen A."/>
            <person name="Chen C."/>
            <person name="Yanf M."/>
            <person name="Daum C."/>
            <person name="Ng V."/>
            <person name="Clum A."/>
            <person name="Steindorff A."/>
            <person name="Ohm R."/>
            <person name="Martin F."/>
            <person name="Silar P."/>
            <person name="Natvig D."/>
            <person name="Lalanne C."/>
            <person name="Gautier V."/>
            <person name="Ament-Velasquez S.L."/>
            <person name="Kruys A."/>
            <person name="Hutchinson M.I."/>
            <person name="Powell A.J."/>
            <person name="Barry K."/>
            <person name="Miller A.N."/>
            <person name="Grigoriev I.V."/>
            <person name="Debuchy R."/>
            <person name="Gladieux P."/>
            <person name="Thoren M.H."/>
            <person name="Johannesson H."/>
        </authorList>
    </citation>
    <scope>NUCLEOTIDE SEQUENCE</scope>
    <source>
        <strain evidence="7">CBS 118394</strain>
    </source>
</reference>
<name>A0AAE0IS69_9PEZI</name>
<evidence type="ECO:0000256" key="3">
    <source>
        <dbReference type="ARBA" id="ARBA00022989"/>
    </source>
</evidence>
<dbReference type="InterPro" id="IPR005828">
    <property type="entry name" value="MFS_sugar_transport-like"/>
</dbReference>
<keyword evidence="4 5" id="KW-0472">Membrane</keyword>
<comment type="caution">
    <text evidence="7">The sequence shown here is derived from an EMBL/GenBank/DDBJ whole genome shotgun (WGS) entry which is preliminary data.</text>
</comment>
<dbReference type="PROSITE" id="PS00217">
    <property type="entry name" value="SUGAR_TRANSPORT_2"/>
    <property type="match status" value="1"/>
</dbReference>
<dbReference type="SUPFAM" id="SSF103473">
    <property type="entry name" value="MFS general substrate transporter"/>
    <property type="match status" value="2"/>
</dbReference>
<feature type="transmembrane region" description="Helical" evidence="5">
    <location>
        <begin position="550"/>
        <end position="570"/>
    </location>
</feature>
<evidence type="ECO:0000259" key="6">
    <source>
        <dbReference type="PROSITE" id="PS50850"/>
    </source>
</evidence>
<dbReference type="Gene3D" id="1.20.1250.20">
    <property type="entry name" value="MFS general substrate transporter like domains"/>
    <property type="match status" value="2"/>
</dbReference>
<dbReference type="InterPro" id="IPR020846">
    <property type="entry name" value="MFS_dom"/>
</dbReference>
<evidence type="ECO:0000256" key="1">
    <source>
        <dbReference type="ARBA" id="ARBA00004141"/>
    </source>
</evidence>
<feature type="transmembrane region" description="Helical" evidence="5">
    <location>
        <begin position="515"/>
        <end position="538"/>
    </location>
</feature>
<dbReference type="PROSITE" id="PS50850">
    <property type="entry name" value="MFS"/>
    <property type="match status" value="1"/>
</dbReference>
<dbReference type="Proteomes" id="UP001283341">
    <property type="component" value="Unassembled WGS sequence"/>
</dbReference>
<feature type="transmembrane region" description="Helical" evidence="5">
    <location>
        <begin position="241"/>
        <end position="263"/>
    </location>
</feature>
<keyword evidence="3 5" id="KW-1133">Transmembrane helix</keyword>
<dbReference type="Pfam" id="PF00083">
    <property type="entry name" value="Sugar_tr"/>
    <property type="match status" value="2"/>
</dbReference>
<feature type="transmembrane region" description="Helical" evidence="5">
    <location>
        <begin position="454"/>
        <end position="472"/>
    </location>
</feature>
<feature type="transmembrane region" description="Helical" evidence="5">
    <location>
        <begin position="191"/>
        <end position="211"/>
    </location>
</feature>
<dbReference type="PANTHER" id="PTHR24064">
    <property type="entry name" value="SOLUTE CARRIER FAMILY 22 MEMBER"/>
    <property type="match status" value="1"/>
</dbReference>
<keyword evidence="8" id="KW-1185">Reference proteome</keyword>
<feature type="transmembrane region" description="Helical" evidence="5">
    <location>
        <begin position="423"/>
        <end position="442"/>
    </location>
</feature>
<dbReference type="InterPro" id="IPR036259">
    <property type="entry name" value="MFS_trans_sf"/>
</dbReference>
<organism evidence="7 8">
    <name type="scientific">Apodospora peruviana</name>
    <dbReference type="NCBI Taxonomy" id="516989"/>
    <lineage>
        <taxon>Eukaryota</taxon>
        <taxon>Fungi</taxon>
        <taxon>Dikarya</taxon>
        <taxon>Ascomycota</taxon>
        <taxon>Pezizomycotina</taxon>
        <taxon>Sordariomycetes</taxon>
        <taxon>Sordariomycetidae</taxon>
        <taxon>Sordariales</taxon>
        <taxon>Lasiosphaeriaceae</taxon>
        <taxon>Apodospora</taxon>
    </lineage>
</organism>
<evidence type="ECO:0000256" key="4">
    <source>
        <dbReference type="ARBA" id="ARBA00023136"/>
    </source>
</evidence>
<protein>
    <submittedName>
        <fullName evidence="7">Major facilitator superfamily domain-containing protein</fullName>
    </submittedName>
</protein>
<dbReference type="GO" id="GO:0016020">
    <property type="term" value="C:membrane"/>
    <property type="evidence" value="ECO:0007669"/>
    <property type="project" value="UniProtKB-SubCell"/>
</dbReference>
<dbReference type="GO" id="GO:0022857">
    <property type="term" value="F:transmembrane transporter activity"/>
    <property type="evidence" value="ECO:0007669"/>
    <property type="project" value="InterPro"/>
</dbReference>
<dbReference type="InterPro" id="IPR005829">
    <property type="entry name" value="Sugar_transporter_CS"/>
</dbReference>